<reference evidence="3" key="1">
    <citation type="submission" date="2016-01" db="EMBL/GenBank/DDBJ databases">
        <title>Draft genome of Chromobacterium sp. F49.</title>
        <authorList>
            <person name="Hong K.W."/>
        </authorList>
    </citation>
    <scope>NUCLEOTIDE SEQUENCE [LARGE SCALE GENOMIC DNA]</scope>
    <source>
        <strain evidence="3">CN3</strain>
    </source>
</reference>
<gene>
    <name evidence="2" type="ORF">AVT10_04200</name>
</gene>
<keyword evidence="3" id="KW-1185">Reference proteome</keyword>
<protein>
    <submittedName>
        <fullName evidence="2">Uncharacterized protein</fullName>
    </submittedName>
</protein>
<proteinExistence type="predicted"/>
<dbReference type="RefSeq" id="WP_066691895.1">
    <property type="nucleotide sequence ID" value="NZ_CP117025.1"/>
</dbReference>
<dbReference type="Proteomes" id="UP000076609">
    <property type="component" value="Unassembled WGS sequence"/>
</dbReference>
<comment type="caution">
    <text evidence="2">The sequence shown here is derived from an EMBL/GenBank/DDBJ whole genome shotgun (WGS) entry which is preliminary data.</text>
</comment>
<keyword evidence="1" id="KW-1133">Transmembrane helix</keyword>
<dbReference type="EMBL" id="LQQO01000034">
    <property type="protein sequence ID" value="KZE11462.1"/>
    <property type="molecule type" value="Genomic_DNA"/>
</dbReference>
<sequence>MTDKTELNEVTAAAKEVKRVADAAAETKQPSKGQGWPLVPIGIGIGSAALAAALLYANSGRKKD</sequence>
<keyword evidence="1" id="KW-0472">Membrane</keyword>
<organism evidence="2 3">
    <name type="scientific">Sphingomonas hankookensis</name>
    <dbReference type="NCBI Taxonomy" id="563996"/>
    <lineage>
        <taxon>Bacteria</taxon>
        <taxon>Pseudomonadati</taxon>
        <taxon>Pseudomonadota</taxon>
        <taxon>Alphaproteobacteria</taxon>
        <taxon>Sphingomonadales</taxon>
        <taxon>Sphingomonadaceae</taxon>
        <taxon>Sphingomonas</taxon>
    </lineage>
</organism>
<evidence type="ECO:0000313" key="2">
    <source>
        <dbReference type="EMBL" id="KZE11462.1"/>
    </source>
</evidence>
<feature type="transmembrane region" description="Helical" evidence="1">
    <location>
        <begin position="38"/>
        <end position="57"/>
    </location>
</feature>
<evidence type="ECO:0000256" key="1">
    <source>
        <dbReference type="SAM" id="Phobius"/>
    </source>
</evidence>
<name>A0ABR5YAQ7_9SPHN</name>
<keyword evidence="1" id="KW-0812">Transmembrane</keyword>
<accession>A0ABR5YAQ7</accession>
<evidence type="ECO:0000313" key="3">
    <source>
        <dbReference type="Proteomes" id="UP000076609"/>
    </source>
</evidence>